<dbReference type="Proteomes" id="UP001188597">
    <property type="component" value="Unassembled WGS sequence"/>
</dbReference>
<comment type="caution">
    <text evidence="1">The sequence shown here is derived from an EMBL/GenBank/DDBJ whole genome shotgun (WGS) entry which is preliminary data.</text>
</comment>
<gene>
    <name evidence="1" type="ORF">RJ639_047383</name>
</gene>
<name>A0AA88W8E9_9ASTE</name>
<accession>A0AA88W8E9</accession>
<dbReference type="PANTHER" id="PTHR37750">
    <property type="entry name" value="COX19-LIKE CHCH FAMILY PROTEIN"/>
    <property type="match status" value="1"/>
</dbReference>
<dbReference type="PANTHER" id="PTHR37750:SF1">
    <property type="entry name" value="COX19-LIKE CHCH FAMILY PROTEIN"/>
    <property type="match status" value="1"/>
</dbReference>
<evidence type="ECO:0000313" key="2">
    <source>
        <dbReference type="Proteomes" id="UP001188597"/>
    </source>
</evidence>
<reference evidence="1" key="1">
    <citation type="submission" date="2022-12" db="EMBL/GenBank/DDBJ databases">
        <title>Draft genome assemblies for two species of Escallonia (Escalloniales).</title>
        <authorList>
            <person name="Chanderbali A."/>
            <person name="Dervinis C."/>
            <person name="Anghel I."/>
            <person name="Soltis D."/>
            <person name="Soltis P."/>
            <person name="Zapata F."/>
        </authorList>
    </citation>
    <scope>NUCLEOTIDE SEQUENCE</scope>
    <source>
        <strain evidence="1">UCBG64.0493</strain>
        <tissue evidence="1">Leaf</tissue>
    </source>
</reference>
<proteinExistence type="predicted"/>
<keyword evidence="2" id="KW-1185">Reference proteome</keyword>
<protein>
    <submittedName>
        <fullName evidence="1">Uncharacterized protein</fullName>
    </submittedName>
</protein>
<dbReference type="InterPro" id="IPR009069">
    <property type="entry name" value="Cys_alpha_HP_mot_SF"/>
</dbReference>
<dbReference type="AlphaFoldDB" id="A0AA88W8E9"/>
<dbReference type="SUPFAM" id="SSF47072">
    <property type="entry name" value="Cysteine alpha-hairpin motif"/>
    <property type="match status" value="1"/>
</dbReference>
<evidence type="ECO:0000313" key="1">
    <source>
        <dbReference type="EMBL" id="KAK3021879.1"/>
    </source>
</evidence>
<organism evidence="1 2">
    <name type="scientific">Escallonia herrerae</name>
    <dbReference type="NCBI Taxonomy" id="1293975"/>
    <lineage>
        <taxon>Eukaryota</taxon>
        <taxon>Viridiplantae</taxon>
        <taxon>Streptophyta</taxon>
        <taxon>Embryophyta</taxon>
        <taxon>Tracheophyta</taxon>
        <taxon>Spermatophyta</taxon>
        <taxon>Magnoliopsida</taxon>
        <taxon>eudicotyledons</taxon>
        <taxon>Gunneridae</taxon>
        <taxon>Pentapetalae</taxon>
        <taxon>asterids</taxon>
        <taxon>campanulids</taxon>
        <taxon>Escalloniales</taxon>
        <taxon>Escalloniaceae</taxon>
        <taxon>Escallonia</taxon>
    </lineage>
</organism>
<sequence>MEKAQPSQQPICGQEALDLLNCLTESPVDDEKCNRLLNSLKACIREKLHKYVRQSTVEMTWCCLCFVKSFYSALIFNQKGWLGSPVYR</sequence>
<dbReference type="EMBL" id="JAVXUP010000738">
    <property type="protein sequence ID" value="KAK3021879.1"/>
    <property type="molecule type" value="Genomic_DNA"/>
</dbReference>